<proteinExistence type="inferred from homology"/>
<dbReference type="Gene3D" id="3.60.15.30">
    <property type="entry name" value="Metallo-beta-lactamase domain"/>
    <property type="match status" value="1"/>
</dbReference>
<dbReference type="SUPFAM" id="SSF56281">
    <property type="entry name" value="Metallo-hydrolase/oxidoreductase"/>
    <property type="match status" value="1"/>
</dbReference>
<keyword evidence="7" id="KW-1185">Reference proteome</keyword>
<gene>
    <name evidence="6" type="ORF">SBRCBS47491_005623</name>
</gene>
<dbReference type="InterPro" id="IPR044097">
    <property type="entry name" value="Bds1/SdsA1_MBL-fold"/>
</dbReference>
<dbReference type="Proteomes" id="UP001642406">
    <property type="component" value="Unassembled WGS sequence"/>
</dbReference>
<comment type="similarity">
    <text evidence="4">Belongs to the metallo-beta-lactamase superfamily. Type III sulfatase family.</text>
</comment>
<keyword evidence="3" id="KW-0862">Zinc</keyword>
<dbReference type="InterPro" id="IPR029229">
    <property type="entry name" value="Alkyl_sulf_C"/>
</dbReference>
<sequence length="771" mass="84901">MPVQPSFDDTRDFRDADRGFIAALTPGVIKNDDGSVVWDIDAFNFLKEECPATAHPHLWRQGQLNAKQGLFEVALGIYQVRALDLSNMTIVEGREGIIIIDPLISCECAAAGLRLYREHRGAVDPAAKTRRVTGIIYSHSHDDHYMGAGGIVDANDHSYPIIAPEGFMEAVMSESIVAGPAMRRRGAYMYGSALPYSPTGQIGTGLGMGTSTGTTSLVPPTLLIQRTGEEHTIDGVRIVFQMVPGSEAPAEINFWFPDLRALCIPETATNCMHNIITLRGALVRDAKLWAGYLDEAIVRFGAGSDVMFGSHNWPSWGTDELVTRLSEQRDMYGYLHDQTVRLMNLGMTGIEIAEIMEEQMPPAIARAWHCRGFYGSVSHNVKGIYQKYMTWFDGDPAHLWQYPPAAEGARYVECFGGVEPLCEKARIFMNRGDDRFAVTLLAHAVAADTNEDPKNPARTLLADCYEKLGFGAENATWRNFYLTSAQRLRTGKQPGTVVGGTTLLGPNLSVERWFEILAVHLDGVRASVREKAFTIDFAITDVVADKTSAAQTWRLLISNGVLTPRLLFEDADKADFSMTLTRAQLLDVLRGKDVQVAKEEGDKAILNEFLDLISKTLFASGGVTNGDQALKLLNAGASVAMVYTGLVYGGAGTITRIKEEMREKVAAAKKPEPKVVQAIEAKAIEAKAGEAKAGEAKPVVNAVKEKVTDLTMNRWWFWKKRFEELGSASDAGFQSDKVREEALRAARYMDEIVARMAESLYGSWEPMMMIM</sequence>
<evidence type="ECO:0000256" key="3">
    <source>
        <dbReference type="ARBA" id="ARBA00022833"/>
    </source>
</evidence>
<dbReference type="InterPro" id="IPR005720">
    <property type="entry name" value="Dihydroorotate_DH_cat"/>
</dbReference>
<evidence type="ECO:0000256" key="4">
    <source>
        <dbReference type="ARBA" id="ARBA00033751"/>
    </source>
</evidence>
<dbReference type="Pfam" id="PF14864">
    <property type="entry name" value="Alkyl_sulf_C"/>
    <property type="match status" value="1"/>
</dbReference>
<dbReference type="InterPro" id="IPR038536">
    <property type="entry name" value="Alkyl/aryl-sulf_dimr_sf"/>
</dbReference>
<dbReference type="Pfam" id="PF14863">
    <property type="entry name" value="Alkyl_sulf_dimr"/>
    <property type="match status" value="1"/>
</dbReference>
<evidence type="ECO:0000259" key="5">
    <source>
        <dbReference type="SMART" id="SM00849"/>
    </source>
</evidence>
<dbReference type="Gene3D" id="3.30.1050.10">
    <property type="entry name" value="SCP2 sterol-binding domain"/>
    <property type="match status" value="1"/>
</dbReference>
<dbReference type="InterPro" id="IPR036866">
    <property type="entry name" value="RibonucZ/Hydroxyglut_hydro"/>
</dbReference>
<dbReference type="SMART" id="SM00849">
    <property type="entry name" value="Lactamase_B"/>
    <property type="match status" value="1"/>
</dbReference>
<protein>
    <recommendedName>
        <fullName evidence="5">Metallo-beta-lactamase domain-containing protein</fullName>
    </recommendedName>
</protein>
<dbReference type="EMBL" id="CAWUHC010000050">
    <property type="protein sequence ID" value="CAK7224654.1"/>
    <property type="molecule type" value="Genomic_DNA"/>
</dbReference>
<dbReference type="InterPro" id="IPR052195">
    <property type="entry name" value="Bact_Alkyl/Aryl-Sulfatase"/>
</dbReference>
<dbReference type="Gene3D" id="1.25.40.880">
    <property type="entry name" value="Alkyl sulfatase, dimerisation domain"/>
    <property type="match status" value="1"/>
</dbReference>
<dbReference type="PANTHER" id="PTHR43223:SF1">
    <property type="entry name" value="ALKYL_ARYL-SULFATASE BDS1"/>
    <property type="match status" value="1"/>
</dbReference>
<organism evidence="6 7">
    <name type="scientific">Sporothrix bragantina</name>
    <dbReference type="NCBI Taxonomy" id="671064"/>
    <lineage>
        <taxon>Eukaryota</taxon>
        <taxon>Fungi</taxon>
        <taxon>Dikarya</taxon>
        <taxon>Ascomycota</taxon>
        <taxon>Pezizomycotina</taxon>
        <taxon>Sordariomycetes</taxon>
        <taxon>Sordariomycetidae</taxon>
        <taxon>Ophiostomatales</taxon>
        <taxon>Ophiostomataceae</taxon>
        <taxon>Sporothrix</taxon>
    </lineage>
</organism>
<comment type="caution">
    <text evidence="6">The sequence shown here is derived from an EMBL/GenBank/DDBJ whole genome shotgun (WGS) entry which is preliminary data.</text>
</comment>
<evidence type="ECO:0000256" key="2">
    <source>
        <dbReference type="ARBA" id="ARBA00022801"/>
    </source>
</evidence>
<dbReference type="Pfam" id="PF01180">
    <property type="entry name" value="DHO_dh"/>
    <property type="match status" value="1"/>
</dbReference>
<dbReference type="Pfam" id="PF00753">
    <property type="entry name" value="Lactamase_B"/>
    <property type="match status" value="1"/>
</dbReference>
<feature type="domain" description="Metallo-beta-lactamase" evidence="5">
    <location>
        <begin position="85"/>
        <end position="311"/>
    </location>
</feature>
<dbReference type="CDD" id="cd07710">
    <property type="entry name" value="arylsulfatase_Sdsa1-like_MBL-fold"/>
    <property type="match status" value="1"/>
</dbReference>
<dbReference type="InterPro" id="IPR036527">
    <property type="entry name" value="SCP2_sterol-bd_dom_sf"/>
</dbReference>
<dbReference type="SUPFAM" id="SSF55718">
    <property type="entry name" value="SCP-like"/>
    <property type="match status" value="1"/>
</dbReference>
<dbReference type="SUPFAM" id="SSF51395">
    <property type="entry name" value="FMN-linked oxidoreductases"/>
    <property type="match status" value="1"/>
</dbReference>
<keyword evidence="2" id="KW-0378">Hydrolase</keyword>
<dbReference type="InterPro" id="IPR001279">
    <property type="entry name" value="Metallo-B-lactamas"/>
</dbReference>
<accession>A0ABP0C005</accession>
<evidence type="ECO:0000313" key="6">
    <source>
        <dbReference type="EMBL" id="CAK7224654.1"/>
    </source>
</evidence>
<dbReference type="InterPro" id="IPR029228">
    <property type="entry name" value="Alkyl_sulf_dimr"/>
</dbReference>
<evidence type="ECO:0000313" key="7">
    <source>
        <dbReference type="Proteomes" id="UP001642406"/>
    </source>
</evidence>
<name>A0ABP0C005_9PEZI</name>
<reference evidence="6 7" key="1">
    <citation type="submission" date="2024-01" db="EMBL/GenBank/DDBJ databases">
        <authorList>
            <person name="Allen C."/>
            <person name="Tagirdzhanova G."/>
        </authorList>
    </citation>
    <scope>NUCLEOTIDE SEQUENCE [LARGE SCALE GENOMIC DNA]</scope>
</reference>
<dbReference type="PANTHER" id="PTHR43223">
    <property type="entry name" value="ALKYL/ARYL-SULFATASE"/>
    <property type="match status" value="1"/>
</dbReference>
<evidence type="ECO:0000256" key="1">
    <source>
        <dbReference type="ARBA" id="ARBA00022723"/>
    </source>
</evidence>
<keyword evidence="1" id="KW-0479">Metal-binding</keyword>